<evidence type="ECO:0000313" key="13">
    <source>
        <dbReference type="Proteomes" id="UP000489600"/>
    </source>
</evidence>
<evidence type="ECO:0000256" key="3">
    <source>
        <dbReference type="ARBA" id="ARBA00022527"/>
    </source>
</evidence>
<comment type="catalytic activity">
    <reaction evidence="8">
        <text>L-threonyl-[protein] + ATP = O-phospho-L-threonyl-[protein] + ADP + H(+)</text>
        <dbReference type="Rhea" id="RHEA:46608"/>
        <dbReference type="Rhea" id="RHEA-COMP:11060"/>
        <dbReference type="Rhea" id="RHEA-COMP:11605"/>
        <dbReference type="ChEBI" id="CHEBI:15378"/>
        <dbReference type="ChEBI" id="CHEBI:30013"/>
        <dbReference type="ChEBI" id="CHEBI:30616"/>
        <dbReference type="ChEBI" id="CHEBI:61977"/>
        <dbReference type="ChEBI" id="CHEBI:456216"/>
        <dbReference type="EC" id="2.7.11.1"/>
    </reaction>
</comment>
<evidence type="ECO:0000256" key="7">
    <source>
        <dbReference type="ARBA" id="ARBA00022840"/>
    </source>
</evidence>
<evidence type="ECO:0000256" key="9">
    <source>
        <dbReference type="ARBA" id="ARBA00048679"/>
    </source>
</evidence>
<proteinExistence type="inferred from homology"/>
<evidence type="ECO:0000256" key="8">
    <source>
        <dbReference type="ARBA" id="ARBA00047899"/>
    </source>
</evidence>
<dbReference type="SMART" id="SM00220">
    <property type="entry name" value="S_TKc"/>
    <property type="match status" value="1"/>
</dbReference>
<dbReference type="OrthoDB" id="432483at2759"/>
<dbReference type="CDD" id="cd05574">
    <property type="entry name" value="STKc_phototropin_like"/>
    <property type="match status" value="1"/>
</dbReference>
<dbReference type="PANTHER" id="PTHR45637">
    <property type="entry name" value="FLIPPASE KINASE 1-RELATED"/>
    <property type="match status" value="1"/>
</dbReference>
<keyword evidence="3" id="KW-0723">Serine/threonine-protein kinase</keyword>
<dbReference type="SUPFAM" id="SSF56112">
    <property type="entry name" value="Protein kinase-like (PK-like)"/>
    <property type="match status" value="1"/>
</dbReference>
<evidence type="ECO:0000256" key="5">
    <source>
        <dbReference type="ARBA" id="ARBA00022741"/>
    </source>
</evidence>
<dbReference type="FunFam" id="1.10.510.10:FF:000028">
    <property type="entry name" value="serine/threonine-protein kinase D6PK-like"/>
    <property type="match status" value="1"/>
</dbReference>
<evidence type="ECO:0000256" key="1">
    <source>
        <dbReference type="ARBA" id="ARBA00009903"/>
    </source>
</evidence>
<evidence type="ECO:0000256" key="10">
    <source>
        <dbReference type="SAM" id="MobiDB-lite"/>
    </source>
</evidence>
<reference evidence="12" key="1">
    <citation type="submission" date="2019-07" db="EMBL/GenBank/DDBJ databases">
        <authorList>
            <person name="Dittberner H."/>
        </authorList>
    </citation>
    <scope>NUCLEOTIDE SEQUENCE [LARGE SCALE GENOMIC DNA]</scope>
</reference>
<gene>
    <name evidence="12" type="ORF">ANE_LOCUS1984</name>
</gene>
<feature type="compositionally biased region" description="Low complexity" evidence="10">
    <location>
        <begin position="61"/>
        <end position="75"/>
    </location>
</feature>
<dbReference type="Pfam" id="PF00069">
    <property type="entry name" value="Pkinase"/>
    <property type="match status" value="2"/>
</dbReference>
<sequence>MLLKPGNKILSPERSHHFDSASSSSNHKSQQQQQSRKDMKKQYDDQKTKKMEEHLIKTAMSSRSNSIESTSSNNHSKPHTGGDVRWDAVNSLKSRGIKLGIGDFRVLKRLGYGDIGSVYLVELKGANKTTYFAMKVMDKASLVSRNKLLRAQTEREILSQLDHPFLPTLYSHFETDKFYCLVMEFCSGGNLYSLRQKQPNKCFTEDAARFFASEVLLALEYLHMLGIVYRDLKPENVLVRGDGHIMLSDFDLSLRCSVNPTLVKSSSVHVNGGATTTTGIIDDDAAVQGCYQPSSFFPRILQSSKKTRKSKSDIDGSLPELMAEPTNVKSMSFVGTHEYLAPEIIRNEGHGSAVDWWTFGIFIYELLHGATPFKGQGNKATLYNVVGQPLRFPENSQVSSTAKDLIKGLLVKEPQKRIAYKRGATEIKQHPFFEGVNWALIRGETPPHMPEPVDFLCYVRKEEESLPVQR</sequence>
<keyword evidence="5" id="KW-0547">Nucleotide-binding</keyword>
<keyword evidence="6" id="KW-0418">Kinase</keyword>
<evidence type="ECO:0000256" key="6">
    <source>
        <dbReference type="ARBA" id="ARBA00022777"/>
    </source>
</evidence>
<accession>A0A565AR65</accession>
<keyword evidence="13" id="KW-1185">Reference proteome</keyword>
<evidence type="ECO:0000259" key="11">
    <source>
        <dbReference type="PROSITE" id="PS50011"/>
    </source>
</evidence>
<dbReference type="GO" id="GO:0005524">
    <property type="term" value="F:ATP binding"/>
    <property type="evidence" value="ECO:0007669"/>
    <property type="project" value="UniProtKB-KW"/>
</dbReference>
<dbReference type="AlphaFoldDB" id="A0A565AR65"/>
<dbReference type="FunFam" id="1.10.510.10:FF:000295">
    <property type="entry name" value="Serine/threonine-protein kinase AGC1-7"/>
    <property type="match status" value="1"/>
</dbReference>
<keyword evidence="4" id="KW-0808">Transferase</keyword>
<dbReference type="FunFam" id="3.30.200.20:FF:000032">
    <property type="entry name" value="Serine/threonine-protein kinase D6PK-like"/>
    <property type="match status" value="1"/>
</dbReference>
<comment type="similarity">
    <text evidence="1">Belongs to the protein kinase superfamily. AGC Ser/Thr protein kinase family.</text>
</comment>
<evidence type="ECO:0000256" key="2">
    <source>
        <dbReference type="ARBA" id="ARBA00012513"/>
    </source>
</evidence>
<dbReference type="GO" id="GO:0004674">
    <property type="term" value="F:protein serine/threonine kinase activity"/>
    <property type="evidence" value="ECO:0007669"/>
    <property type="project" value="UniProtKB-KW"/>
</dbReference>
<organism evidence="12 13">
    <name type="scientific">Arabis nemorensis</name>
    <dbReference type="NCBI Taxonomy" id="586526"/>
    <lineage>
        <taxon>Eukaryota</taxon>
        <taxon>Viridiplantae</taxon>
        <taxon>Streptophyta</taxon>
        <taxon>Embryophyta</taxon>
        <taxon>Tracheophyta</taxon>
        <taxon>Spermatophyta</taxon>
        <taxon>Magnoliopsida</taxon>
        <taxon>eudicotyledons</taxon>
        <taxon>Gunneridae</taxon>
        <taxon>Pentapetalae</taxon>
        <taxon>rosids</taxon>
        <taxon>malvids</taxon>
        <taxon>Brassicales</taxon>
        <taxon>Brassicaceae</taxon>
        <taxon>Arabideae</taxon>
        <taxon>Arabis</taxon>
    </lineage>
</organism>
<comment type="catalytic activity">
    <reaction evidence="9">
        <text>L-seryl-[protein] + ATP = O-phospho-L-seryl-[protein] + ADP + H(+)</text>
        <dbReference type="Rhea" id="RHEA:17989"/>
        <dbReference type="Rhea" id="RHEA-COMP:9863"/>
        <dbReference type="Rhea" id="RHEA-COMP:11604"/>
        <dbReference type="ChEBI" id="CHEBI:15378"/>
        <dbReference type="ChEBI" id="CHEBI:29999"/>
        <dbReference type="ChEBI" id="CHEBI:30616"/>
        <dbReference type="ChEBI" id="CHEBI:83421"/>
        <dbReference type="ChEBI" id="CHEBI:456216"/>
        <dbReference type="EC" id="2.7.11.1"/>
    </reaction>
</comment>
<feature type="domain" description="Protein kinase" evidence="11">
    <location>
        <begin position="104"/>
        <end position="433"/>
    </location>
</feature>
<dbReference type="Gene3D" id="1.10.510.10">
    <property type="entry name" value="Transferase(Phosphotransferase) domain 1"/>
    <property type="match status" value="2"/>
</dbReference>
<protein>
    <recommendedName>
        <fullName evidence="2">non-specific serine/threonine protein kinase</fullName>
        <ecNumber evidence="2">2.7.11.1</ecNumber>
    </recommendedName>
</protein>
<dbReference type="PROSITE" id="PS00108">
    <property type="entry name" value="PROTEIN_KINASE_ST"/>
    <property type="match status" value="1"/>
</dbReference>
<keyword evidence="7" id="KW-0067">ATP-binding</keyword>
<dbReference type="InterPro" id="IPR000719">
    <property type="entry name" value="Prot_kinase_dom"/>
</dbReference>
<dbReference type="EMBL" id="CABITT030000001">
    <property type="protein sequence ID" value="VVA91539.1"/>
    <property type="molecule type" value="Genomic_DNA"/>
</dbReference>
<feature type="region of interest" description="Disordered" evidence="10">
    <location>
        <begin position="59"/>
        <end position="84"/>
    </location>
</feature>
<name>A0A565AR65_9BRAS</name>
<dbReference type="PROSITE" id="PS50011">
    <property type="entry name" value="PROTEIN_KINASE_DOM"/>
    <property type="match status" value="1"/>
</dbReference>
<dbReference type="InterPro" id="IPR008271">
    <property type="entry name" value="Ser/Thr_kinase_AS"/>
</dbReference>
<feature type="compositionally biased region" description="Low complexity" evidence="10">
    <location>
        <begin position="20"/>
        <end position="34"/>
    </location>
</feature>
<evidence type="ECO:0000256" key="4">
    <source>
        <dbReference type="ARBA" id="ARBA00022679"/>
    </source>
</evidence>
<dbReference type="Proteomes" id="UP000489600">
    <property type="component" value="Unassembled WGS sequence"/>
</dbReference>
<dbReference type="EC" id="2.7.11.1" evidence="2"/>
<dbReference type="Gene3D" id="3.30.200.20">
    <property type="entry name" value="Phosphorylase Kinase, domain 1"/>
    <property type="match status" value="1"/>
</dbReference>
<evidence type="ECO:0000313" key="12">
    <source>
        <dbReference type="EMBL" id="VVA91539.1"/>
    </source>
</evidence>
<dbReference type="InterPro" id="IPR011009">
    <property type="entry name" value="Kinase-like_dom_sf"/>
</dbReference>
<comment type="caution">
    <text evidence="12">The sequence shown here is derived from an EMBL/GenBank/DDBJ whole genome shotgun (WGS) entry which is preliminary data.</text>
</comment>
<feature type="compositionally biased region" description="Basic and acidic residues" evidence="10">
    <location>
        <begin position="35"/>
        <end position="47"/>
    </location>
</feature>
<feature type="region of interest" description="Disordered" evidence="10">
    <location>
        <begin position="1"/>
        <end position="47"/>
    </location>
</feature>